<evidence type="ECO:0000313" key="1">
    <source>
        <dbReference type="EMBL" id="KAF0699536.1"/>
    </source>
</evidence>
<dbReference type="EMBL" id="VJMH01005171">
    <property type="protein sequence ID" value="KAF0699536.1"/>
    <property type="molecule type" value="Genomic_DNA"/>
</dbReference>
<protein>
    <submittedName>
        <fullName evidence="2">Aste57867_9911 protein</fullName>
    </submittedName>
</protein>
<evidence type="ECO:0000313" key="2">
    <source>
        <dbReference type="EMBL" id="VFT86790.1"/>
    </source>
</evidence>
<name>A0A485KPD4_9STRA</name>
<accession>A0A485KPD4</accession>
<dbReference type="PROSITE" id="PS51257">
    <property type="entry name" value="PROKAR_LIPOPROTEIN"/>
    <property type="match status" value="1"/>
</dbReference>
<dbReference type="EMBL" id="CAADRA010005192">
    <property type="protein sequence ID" value="VFT86790.1"/>
    <property type="molecule type" value="Genomic_DNA"/>
</dbReference>
<organism evidence="2 3">
    <name type="scientific">Aphanomyces stellatus</name>
    <dbReference type="NCBI Taxonomy" id="120398"/>
    <lineage>
        <taxon>Eukaryota</taxon>
        <taxon>Sar</taxon>
        <taxon>Stramenopiles</taxon>
        <taxon>Oomycota</taxon>
        <taxon>Saprolegniomycetes</taxon>
        <taxon>Saprolegniales</taxon>
        <taxon>Verrucalvaceae</taxon>
        <taxon>Aphanomyces</taxon>
    </lineage>
</organism>
<dbReference type="Proteomes" id="UP000332933">
    <property type="component" value="Unassembled WGS sequence"/>
</dbReference>
<dbReference type="AlphaFoldDB" id="A0A485KPD4"/>
<reference evidence="1" key="2">
    <citation type="submission" date="2019-06" db="EMBL/GenBank/DDBJ databases">
        <title>Genomics analysis of Aphanomyces spp. identifies a new class of oomycete effector associated with host adaptation.</title>
        <authorList>
            <person name="Gaulin E."/>
        </authorList>
    </citation>
    <scope>NUCLEOTIDE SEQUENCE</scope>
    <source>
        <strain evidence="1">CBS 578.67</strain>
    </source>
</reference>
<evidence type="ECO:0000313" key="3">
    <source>
        <dbReference type="Proteomes" id="UP000332933"/>
    </source>
</evidence>
<sequence length="152" mass="15987">MPLNQEKDLVCVKSVQSVLTTATSLPSAAACATDAGFSLTSDGIVDAAMAKYMALAVCQMWYLTDVVGGMHQILRVPQWVGCQEYANDNDDVLSDFTTWVQSIAKAQAAGNRTAANASATSLATTTTTAPAATMAKSSVVMRQSRAATLVRF</sequence>
<reference evidence="2 3" key="1">
    <citation type="submission" date="2019-03" db="EMBL/GenBank/DDBJ databases">
        <authorList>
            <person name="Gaulin E."/>
            <person name="Dumas B."/>
        </authorList>
    </citation>
    <scope>NUCLEOTIDE SEQUENCE [LARGE SCALE GENOMIC DNA]</scope>
    <source>
        <strain evidence="2">CBS 568.67</strain>
    </source>
</reference>
<keyword evidence="3" id="KW-1185">Reference proteome</keyword>
<gene>
    <name evidence="2" type="primary">Aste57867_9911</name>
    <name evidence="1" type="ORF">As57867_009872</name>
    <name evidence="2" type="ORF">ASTE57867_9911</name>
</gene>
<proteinExistence type="predicted"/>